<dbReference type="EMBL" id="MT498043">
    <property type="protein sequence ID" value="QKY78983.1"/>
    <property type="molecule type" value="Genomic_DNA"/>
</dbReference>
<evidence type="ECO:0000313" key="1">
    <source>
        <dbReference type="EMBL" id="QKY78983.1"/>
    </source>
</evidence>
<dbReference type="Proteomes" id="UP000594363">
    <property type="component" value="Segment"/>
</dbReference>
<proteinExistence type="predicted"/>
<organism evidence="1 2">
    <name type="scientific">Arthrobacter phage Jinkies</name>
    <dbReference type="NCBI Taxonomy" id="2743903"/>
    <lineage>
        <taxon>Viruses</taxon>
        <taxon>Duplodnaviria</taxon>
        <taxon>Heunggongvirae</taxon>
        <taxon>Uroviricota</taxon>
        <taxon>Caudoviricetes</taxon>
        <taxon>Berryhillviridae</taxon>
        <taxon>Jinkiesvirus</taxon>
        <taxon>Jinkiesvirus jinkies</taxon>
    </lineage>
</organism>
<evidence type="ECO:0000313" key="2">
    <source>
        <dbReference type="Proteomes" id="UP000594363"/>
    </source>
</evidence>
<sequence length="148" mass="14461">MADTTGVQVFVGPANQLELGDVVEGPTGVTLETIDTSHQRIHFSISAPTAEVLAEAESAADSAATAQAAATAAQGSAAASATSAATAATNASASVTEANGAKTAAQAAQSAAEAAAASVTDEMLNEAVLRVITPGSLLIDTDGRPYFA</sequence>
<name>A0A7S6BF86_9CAUD</name>
<protein>
    <submittedName>
        <fullName evidence="1">Uncharacterized protein</fullName>
    </submittedName>
</protein>
<accession>A0A7S6BF86</accession>
<reference evidence="1 2" key="1">
    <citation type="submission" date="2020-05" db="EMBL/GenBank/DDBJ databases">
        <authorList>
            <person name="Bohanan V.A."/>
            <person name="Brazelton B.R."/>
            <person name="Coffey L.M."/>
            <person name="Donovan A.R."/>
            <person name="Gales A.C."/>
            <person name="Glasscock A.J."/>
            <person name="Grill M."/>
            <person name="Harper M.C."/>
            <person name="Hollowell C.E."/>
            <person name="Liu T.Y."/>
            <person name="Mansour C."/>
            <person name="McDowell A.D."/>
            <person name="Miller T.E."/>
            <person name="Nash A.G."/>
            <person name="Seo J."/>
            <person name="Sherman Z.A."/>
            <person name="Albert R.M."/>
            <person name="Ayala A."/>
            <person name="Monti D.L."/>
            <person name="Garlena R.A."/>
            <person name="Russell D.A."/>
            <person name="Pope W.H."/>
            <person name="Jacobs-Sera D."/>
            <person name="Hatfull G.F."/>
        </authorList>
    </citation>
    <scope>NUCLEOTIDE SEQUENCE [LARGE SCALE GENOMIC DNA]</scope>
</reference>
<gene>
    <name evidence="1" type="primary">35</name>
    <name evidence="1" type="ORF">Jinkies_35</name>
</gene>
<keyword evidence="2" id="KW-1185">Reference proteome</keyword>